<dbReference type="RefSeq" id="WP_198478161.1">
    <property type="nucleotide sequence ID" value="NZ_JADGMQ010000019.1"/>
</dbReference>
<evidence type="ECO:0000313" key="3">
    <source>
        <dbReference type="Proteomes" id="UP000601789"/>
    </source>
</evidence>
<evidence type="ECO:0000313" key="2">
    <source>
        <dbReference type="EMBL" id="MBI1622628.1"/>
    </source>
</evidence>
<accession>A0ABS0SJ41</accession>
<dbReference type="EMBL" id="JADGMQ010000019">
    <property type="protein sequence ID" value="MBI1622628.1"/>
    <property type="molecule type" value="Genomic_DNA"/>
</dbReference>
<dbReference type="Proteomes" id="UP000601789">
    <property type="component" value="Unassembled WGS sequence"/>
</dbReference>
<feature type="compositionally biased region" description="Basic and acidic residues" evidence="1">
    <location>
        <begin position="163"/>
        <end position="179"/>
    </location>
</feature>
<protein>
    <submittedName>
        <fullName evidence="2">Uncharacterized protein</fullName>
    </submittedName>
</protein>
<evidence type="ECO:0000256" key="1">
    <source>
        <dbReference type="SAM" id="MobiDB-lite"/>
    </source>
</evidence>
<gene>
    <name evidence="2" type="ORF">IOD40_18390</name>
</gene>
<name>A0ABS0SJ41_9HYPH</name>
<organism evidence="2 3">
    <name type="scientific">Aquamicrobium zhengzhouense</name>
    <dbReference type="NCBI Taxonomy" id="2781738"/>
    <lineage>
        <taxon>Bacteria</taxon>
        <taxon>Pseudomonadati</taxon>
        <taxon>Pseudomonadota</taxon>
        <taxon>Alphaproteobacteria</taxon>
        <taxon>Hyphomicrobiales</taxon>
        <taxon>Phyllobacteriaceae</taxon>
        <taxon>Aquamicrobium</taxon>
    </lineage>
</organism>
<comment type="caution">
    <text evidence="2">The sequence shown here is derived from an EMBL/GenBank/DDBJ whole genome shotgun (WGS) entry which is preliminary data.</text>
</comment>
<reference evidence="2 3" key="1">
    <citation type="submission" date="2020-10" db="EMBL/GenBank/DDBJ databases">
        <title>Aquamicrobium zhengzhouensis sp. nov., a exopolysaccharide producing bacterium isolated from farmland soil.</title>
        <authorList>
            <person name="Wang X."/>
        </authorList>
    </citation>
    <scope>NUCLEOTIDE SEQUENCE [LARGE SCALE GENOMIC DNA]</scope>
    <source>
        <strain evidence="3">cd-1</strain>
    </source>
</reference>
<feature type="region of interest" description="Disordered" evidence="1">
    <location>
        <begin position="150"/>
        <end position="179"/>
    </location>
</feature>
<sequence>MATKEQLAKIFALEIESMRDEIEKLDRAAKRSGSLRDSVHREADRQVGYAYRLLEAYGPAEDLRFETGSEVHEALLEVGTTEGDMPFITETFRSEREGVLADRNGRTKSPFLRDVLHRMAQVGLDDTALNRDAANEEIFRARADVLLASADDPRKPKLSGGSRRSERAAAHTDVSHGSS</sequence>
<keyword evidence="3" id="KW-1185">Reference proteome</keyword>
<proteinExistence type="predicted"/>